<sequence length="134" mass="15158">MCMEITAVVWNEISSELWHSNELKLIVRSEVRLPSFFKRAGRYLLCSCLRGCISGGNLSYGSRFFTVAAHRILPHQRMHSQSIIIGLFLLIWMLSLQALGNSISMHQLIEKPNISALGNVAWPRILTGPFHLPL</sequence>
<protein>
    <submittedName>
        <fullName evidence="2">Uncharacterized protein</fullName>
    </submittedName>
</protein>
<gene>
    <name evidence="2" type="ORF">BU24DRAFT_116250</name>
</gene>
<dbReference type="EMBL" id="ML978067">
    <property type="protein sequence ID" value="KAF2019303.1"/>
    <property type="molecule type" value="Genomic_DNA"/>
</dbReference>
<feature type="transmembrane region" description="Helical" evidence="1">
    <location>
        <begin position="83"/>
        <end position="100"/>
    </location>
</feature>
<evidence type="ECO:0000313" key="2">
    <source>
        <dbReference type="EMBL" id="KAF2019303.1"/>
    </source>
</evidence>
<dbReference type="AlphaFoldDB" id="A0A6A5Y256"/>
<name>A0A6A5Y256_9PLEO</name>
<keyword evidence="1" id="KW-0472">Membrane</keyword>
<dbReference type="Proteomes" id="UP000799778">
    <property type="component" value="Unassembled WGS sequence"/>
</dbReference>
<dbReference type="RefSeq" id="XP_033387642.1">
    <property type="nucleotide sequence ID" value="XM_033520854.1"/>
</dbReference>
<accession>A0A6A5Y256</accession>
<dbReference type="GeneID" id="54278251"/>
<evidence type="ECO:0000256" key="1">
    <source>
        <dbReference type="SAM" id="Phobius"/>
    </source>
</evidence>
<reference evidence="2" key="1">
    <citation type="journal article" date="2020" name="Stud. Mycol.">
        <title>101 Dothideomycetes genomes: a test case for predicting lifestyles and emergence of pathogens.</title>
        <authorList>
            <person name="Haridas S."/>
            <person name="Albert R."/>
            <person name="Binder M."/>
            <person name="Bloem J."/>
            <person name="Labutti K."/>
            <person name="Salamov A."/>
            <person name="Andreopoulos B."/>
            <person name="Baker S."/>
            <person name="Barry K."/>
            <person name="Bills G."/>
            <person name="Bluhm B."/>
            <person name="Cannon C."/>
            <person name="Castanera R."/>
            <person name="Culley D."/>
            <person name="Daum C."/>
            <person name="Ezra D."/>
            <person name="Gonzalez J."/>
            <person name="Henrissat B."/>
            <person name="Kuo A."/>
            <person name="Liang C."/>
            <person name="Lipzen A."/>
            <person name="Lutzoni F."/>
            <person name="Magnuson J."/>
            <person name="Mondo S."/>
            <person name="Nolan M."/>
            <person name="Ohm R."/>
            <person name="Pangilinan J."/>
            <person name="Park H.-J."/>
            <person name="Ramirez L."/>
            <person name="Alfaro M."/>
            <person name="Sun H."/>
            <person name="Tritt A."/>
            <person name="Yoshinaga Y."/>
            <person name="Zwiers L.-H."/>
            <person name="Turgeon B."/>
            <person name="Goodwin S."/>
            <person name="Spatafora J."/>
            <person name="Crous P."/>
            <person name="Grigoriev I."/>
        </authorList>
    </citation>
    <scope>NUCLEOTIDE SEQUENCE</scope>
    <source>
        <strain evidence="2">CBS 175.79</strain>
    </source>
</reference>
<keyword evidence="1" id="KW-0812">Transmembrane</keyword>
<organism evidence="2 3">
    <name type="scientific">Aaosphaeria arxii CBS 175.79</name>
    <dbReference type="NCBI Taxonomy" id="1450172"/>
    <lineage>
        <taxon>Eukaryota</taxon>
        <taxon>Fungi</taxon>
        <taxon>Dikarya</taxon>
        <taxon>Ascomycota</taxon>
        <taxon>Pezizomycotina</taxon>
        <taxon>Dothideomycetes</taxon>
        <taxon>Pleosporomycetidae</taxon>
        <taxon>Pleosporales</taxon>
        <taxon>Pleosporales incertae sedis</taxon>
        <taxon>Aaosphaeria</taxon>
    </lineage>
</organism>
<keyword evidence="3" id="KW-1185">Reference proteome</keyword>
<keyword evidence="1" id="KW-1133">Transmembrane helix</keyword>
<proteinExistence type="predicted"/>
<evidence type="ECO:0000313" key="3">
    <source>
        <dbReference type="Proteomes" id="UP000799778"/>
    </source>
</evidence>